<reference evidence="2" key="1">
    <citation type="submission" date="2022-01" db="EMBL/GenBank/DDBJ databases">
        <title>Genome Sequence Resource for Two Populations of Ditylenchus destructor, the Migratory Endoparasitic Phytonematode.</title>
        <authorList>
            <person name="Zhang H."/>
            <person name="Lin R."/>
            <person name="Xie B."/>
        </authorList>
    </citation>
    <scope>NUCLEOTIDE SEQUENCE</scope>
    <source>
        <strain evidence="2">BazhouSP</strain>
    </source>
</reference>
<dbReference type="PANTHER" id="PTHR23153">
    <property type="entry name" value="UBX-RELATED"/>
    <property type="match status" value="1"/>
</dbReference>
<organism evidence="2 3">
    <name type="scientific">Ditylenchus destructor</name>
    <dbReference type="NCBI Taxonomy" id="166010"/>
    <lineage>
        <taxon>Eukaryota</taxon>
        <taxon>Metazoa</taxon>
        <taxon>Ecdysozoa</taxon>
        <taxon>Nematoda</taxon>
        <taxon>Chromadorea</taxon>
        <taxon>Rhabditida</taxon>
        <taxon>Tylenchina</taxon>
        <taxon>Tylenchomorpha</taxon>
        <taxon>Sphaerularioidea</taxon>
        <taxon>Anguinidae</taxon>
        <taxon>Anguininae</taxon>
        <taxon>Ditylenchus</taxon>
    </lineage>
</organism>
<accession>A0AAD4R3C1</accession>
<sequence>MCCFRKNRKFNRLGQGHSLLDKGRPQQQSTSRPPPQQQAYSMSIQASRAMQQRRIEEVEKLTTLRTRAMREADAAAGAGSQGGSAQYKYTLIRVLFPDNYILQGVFSVHESVLAVREFQRSYYIPEKPFGLWTCSNRHTSLPMGGTYNGLLQCEQPSPYIFDCGPPKDR</sequence>
<feature type="region of interest" description="Disordered" evidence="1">
    <location>
        <begin position="14"/>
        <end position="46"/>
    </location>
</feature>
<dbReference type="AlphaFoldDB" id="A0AAD4R3C1"/>
<gene>
    <name evidence="2" type="ORF">DdX_12802</name>
</gene>
<dbReference type="Proteomes" id="UP001201812">
    <property type="component" value="Unassembled WGS sequence"/>
</dbReference>
<name>A0AAD4R3C1_9BILA</name>
<dbReference type="EMBL" id="JAKKPZ010000045">
    <property type="protein sequence ID" value="KAI1706808.1"/>
    <property type="molecule type" value="Genomic_DNA"/>
</dbReference>
<proteinExistence type="predicted"/>
<evidence type="ECO:0000256" key="1">
    <source>
        <dbReference type="SAM" id="MobiDB-lite"/>
    </source>
</evidence>
<comment type="caution">
    <text evidence="2">The sequence shown here is derived from an EMBL/GenBank/DDBJ whole genome shotgun (WGS) entry which is preliminary data.</text>
</comment>
<keyword evidence="3" id="KW-1185">Reference proteome</keyword>
<evidence type="ECO:0000313" key="2">
    <source>
        <dbReference type="EMBL" id="KAI1706808.1"/>
    </source>
</evidence>
<protein>
    <submittedName>
        <fullName evidence="2">UBX domain-containing protein 6</fullName>
    </submittedName>
</protein>
<dbReference type="InterPro" id="IPR029071">
    <property type="entry name" value="Ubiquitin-like_domsf"/>
</dbReference>
<dbReference type="GO" id="GO:0005737">
    <property type="term" value="C:cytoplasm"/>
    <property type="evidence" value="ECO:0007669"/>
    <property type="project" value="TreeGrafter"/>
</dbReference>
<evidence type="ECO:0000313" key="3">
    <source>
        <dbReference type="Proteomes" id="UP001201812"/>
    </source>
</evidence>
<dbReference type="PANTHER" id="PTHR23153:SF38">
    <property type="entry name" value="UBX DOMAIN-CONTAINING PROTEIN 6"/>
    <property type="match status" value="1"/>
</dbReference>
<dbReference type="SUPFAM" id="SSF54236">
    <property type="entry name" value="Ubiquitin-like"/>
    <property type="match status" value="1"/>
</dbReference>